<evidence type="ECO:0000313" key="3">
    <source>
        <dbReference type="Proteomes" id="UP001165122"/>
    </source>
</evidence>
<feature type="region of interest" description="Disordered" evidence="1">
    <location>
        <begin position="89"/>
        <end position="120"/>
    </location>
</feature>
<accession>A0A9W7FK24</accession>
<feature type="compositionally biased region" description="Basic residues" evidence="1">
    <location>
        <begin position="93"/>
        <end position="103"/>
    </location>
</feature>
<dbReference type="EMBL" id="BRXW01000192">
    <property type="protein sequence ID" value="GMI13436.1"/>
    <property type="molecule type" value="Genomic_DNA"/>
</dbReference>
<sequence>MESSENFSIDRIGGSSSLTSDFELLKSSTLEYDTSEVSKRSSLLKSMTKSPSTIEKGMSAQMEGIAPQMADVKQAKKSILDLCKKAETEEKRRRAKGSTRRVVGRGGDGVGARSIPKGFE</sequence>
<comment type="caution">
    <text evidence="2">The sequence shown here is derived from an EMBL/GenBank/DDBJ whole genome shotgun (WGS) entry which is preliminary data.</text>
</comment>
<name>A0A9W7FK24_9STRA</name>
<keyword evidence="3" id="KW-1185">Reference proteome</keyword>
<dbReference type="Proteomes" id="UP001165122">
    <property type="component" value="Unassembled WGS sequence"/>
</dbReference>
<protein>
    <submittedName>
        <fullName evidence="2">Uncharacterized protein</fullName>
    </submittedName>
</protein>
<evidence type="ECO:0000313" key="2">
    <source>
        <dbReference type="EMBL" id="GMI13436.1"/>
    </source>
</evidence>
<organism evidence="2 3">
    <name type="scientific">Triparma laevis f. longispina</name>
    <dbReference type="NCBI Taxonomy" id="1714387"/>
    <lineage>
        <taxon>Eukaryota</taxon>
        <taxon>Sar</taxon>
        <taxon>Stramenopiles</taxon>
        <taxon>Ochrophyta</taxon>
        <taxon>Bolidophyceae</taxon>
        <taxon>Parmales</taxon>
        <taxon>Triparmaceae</taxon>
        <taxon>Triparma</taxon>
    </lineage>
</organism>
<proteinExistence type="predicted"/>
<reference evidence="3" key="1">
    <citation type="journal article" date="2023" name="Commun. Biol.">
        <title>Genome analysis of Parmales, the sister group of diatoms, reveals the evolutionary specialization of diatoms from phago-mixotrophs to photoautotrophs.</title>
        <authorList>
            <person name="Ban H."/>
            <person name="Sato S."/>
            <person name="Yoshikawa S."/>
            <person name="Yamada K."/>
            <person name="Nakamura Y."/>
            <person name="Ichinomiya M."/>
            <person name="Sato N."/>
            <person name="Blanc-Mathieu R."/>
            <person name="Endo H."/>
            <person name="Kuwata A."/>
            <person name="Ogata H."/>
        </authorList>
    </citation>
    <scope>NUCLEOTIDE SEQUENCE [LARGE SCALE GENOMIC DNA]</scope>
    <source>
        <strain evidence="3">NIES 3700</strain>
    </source>
</reference>
<gene>
    <name evidence="2" type="ORF">TrLO_g4183</name>
</gene>
<evidence type="ECO:0000256" key="1">
    <source>
        <dbReference type="SAM" id="MobiDB-lite"/>
    </source>
</evidence>
<dbReference type="AlphaFoldDB" id="A0A9W7FK24"/>